<organism evidence="1 2">
    <name type="scientific">Bacteroides cellulosilyticus</name>
    <dbReference type="NCBI Taxonomy" id="246787"/>
    <lineage>
        <taxon>Bacteria</taxon>
        <taxon>Pseudomonadati</taxon>
        <taxon>Bacteroidota</taxon>
        <taxon>Bacteroidia</taxon>
        <taxon>Bacteroidales</taxon>
        <taxon>Bacteroidaceae</taxon>
        <taxon>Bacteroides</taxon>
    </lineage>
</organism>
<evidence type="ECO:0000313" key="2">
    <source>
        <dbReference type="Proteomes" id="UP000448877"/>
    </source>
</evidence>
<dbReference type="Proteomes" id="UP000448877">
    <property type="component" value="Unassembled WGS sequence"/>
</dbReference>
<dbReference type="EMBL" id="VVYV01000082">
    <property type="protein sequence ID" value="KAA5412092.1"/>
    <property type="molecule type" value="Genomic_DNA"/>
</dbReference>
<proteinExistence type="predicted"/>
<evidence type="ECO:0000313" key="1">
    <source>
        <dbReference type="EMBL" id="KAA5412092.1"/>
    </source>
</evidence>
<sequence>MQKIYLLLSILFFIQVDCLAQSFLPDESNIMSYEEILNLYPKSLTSHLPAKIDGMNLEFLHLSSPLAGRFLSYIHLVSPYDTKSEKLKNEVALKAKAIYYLRDSCLTIPYDYEDMKVNESDSVRNPRNTSMLPIPNFRSWDDAFALPFYQEAVVYLLDAEKGCFLPADCLTISGVGLPKGWEHGYTRGLAFYKNSVVYWLEVW</sequence>
<dbReference type="RefSeq" id="WP_007215626.1">
    <property type="nucleotide sequence ID" value="NZ_CABMLT010000015.1"/>
</dbReference>
<protein>
    <submittedName>
        <fullName evidence="1">Uncharacterized protein</fullName>
    </submittedName>
</protein>
<name>A0A108T7D6_9BACE</name>
<gene>
    <name evidence="1" type="ORF">F2Y81_26915</name>
</gene>
<accession>A0A108T7D6</accession>
<comment type="caution">
    <text evidence="1">The sequence shown here is derived from an EMBL/GenBank/DDBJ whole genome shotgun (WGS) entry which is preliminary data.</text>
</comment>
<dbReference type="AlphaFoldDB" id="A0A108T7D6"/>
<reference evidence="1 2" key="1">
    <citation type="journal article" date="2019" name="Nat. Med.">
        <title>A library of human gut bacterial isolates paired with longitudinal multiomics data enables mechanistic microbiome research.</title>
        <authorList>
            <person name="Poyet M."/>
            <person name="Groussin M."/>
            <person name="Gibbons S.M."/>
            <person name="Avila-Pacheco J."/>
            <person name="Jiang X."/>
            <person name="Kearney S.M."/>
            <person name="Perrotta A.R."/>
            <person name="Berdy B."/>
            <person name="Zhao S."/>
            <person name="Lieberman T.D."/>
            <person name="Swanson P.K."/>
            <person name="Smith M."/>
            <person name="Roesemann S."/>
            <person name="Alexander J.E."/>
            <person name="Rich S.A."/>
            <person name="Livny J."/>
            <person name="Vlamakis H."/>
            <person name="Clish C."/>
            <person name="Bullock K."/>
            <person name="Deik A."/>
            <person name="Scott J."/>
            <person name="Pierce K.A."/>
            <person name="Xavier R.J."/>
            <person name="Alm E.J."/>
        </authorList>
    </citation>
    <scope>NUCLEOTIDE SEQUENCE [LARGE SCALE GENOMIC DNA]</scope>
    <source>
        <strain evidence="1 2">BIOML-A6</strain>
    </source>
</reference>